<dbReference type="SUPFAM" id="SSF54523">
    <property type="entry name" value="Pili subunits"/>
    <property type="match status" value="1"/>
</dbReference>
<sequence length="296" mass="33769">MGIKIYKKKSAFTLLEIIIVLVVFGIVSSISADIFVKIYNAYLSSRSLNEIETKTELALELIAKRLQNRVPGSVIVSKNPDGTVYGEDFISLSQVNGEFQNLEWISYDIDTFIGEWNGSIYRPNWSGLVDLYHPETNVTTIISPGSNFNIDFSNRVVIFDKICPAQDFGLHNTLDHNCALLVENNLSNIKLLLKENPEKEMVEHYYIAKEAYAIVAEGDDEDFNLTLHYDYQPWDGENYNSSDAKKSLLIDHVNRFRIMQTADGTAIRIKLCVWAPFADEERRNFNASVCKEKIIY</sequence>
<evidence type="ECO:0000313" key="3">
    <source>
        <dbReference type="Proteomes" id="UP000199227"/>
    </source>
</evidence>
<feature type="transmembrane region" description="Helical" evidence="1">
    <location>
        <begin position="12"/>
        <end position="36"/>
    </location>
</feature>
<dbReference type="STRING" id="223786.SAMN05216234_10566"/>
<dbReference type="OrthoDB" id="5372496at2"/>
<dbReference type="AlphaFoldDB" id="A0A1I5M983"/>
<dbReference type="InterPro" id="IPR045584">
    <property type="entry name" value="Pilin-like"/>
</dbReference>
<dbReference type="InterPro" id="IPR012902">
    <property type="entry name" value="N_methyl_site"/>
</dbReference>
<protein>
    <submittedName>
        <fullName evidence="2">Prepilin-type N-terminal cleavage/methylation domain-containing protein</fullName>
    </submittedName>
</protein>
<keyword evidence="1" id="KW-1133">Transmembrane helix</keyword>
<reference evidence="2 3" key="1">
    <citation type="submission" date="2016-10" db="EMBL/GenBank/DDBJ databases">
        <authorList>
            <person name="de Groot N.N."/>
        </authorList>
    </citation>
    <scope>NUCLEOTIDE SEQUENCE [LARGE SCALE GENOMIC DNA]</scope>
    <source>
        <strain evidence="2 3">EP1-55-1</strain>
    </source>
</reference>
<organism evidence="2 3">
    <name type="scientific">Hydrogenimonas thermophila</name>
    <dbReference type="NCBI Taxonomy" id="223786"/>
    <lineage>
        <taxon>Bacteria</taxon>
        <taxon>Pseudomonadati</taxon>
        <taxon>Campylobacterota</taxon>
        <taxon>Epsilonproteobacteria</taxon>
        <taxon>Campylobacterales</taxon>
        <taxon>Hydrogenimonadaceae</taxon>
        <taxon>Hydrogenimonas</taxon>
    </lineage>
</organism>
<evidence type="ECO:0000256" key="1">
    <source>
        <dbReference type="SAM" id="Phobius"/>
    </source>
</evidence>
<keyword evidence="1" id="KW-0472">Membrane</keyword>
<dbReference type="Pfam" id="PF07963">
    <property type="entry name" value="N_methyl"/>
    <property type="match status" value="1"/>
</dbReference>
<accession>A0A1I5M983</accession>
<dbReference type="Proteomes" id="UP000199227">
    <property type="component" value="Unassembled WGS sequence"/>
</dbReference>
<dbReference type="EMBL" id="FOXB01000005">
    <property type="protein sequence ID" value="SFP06095.1"/>
    <property type="molecule type" value="Genomic_DNA"/>
</dbReference>
<proteinExistence type="predicted"/>
<dbReference type="NCBIfam" id="TIGR02532">
    <property type="entry name" value="IV_pilin_GFxxxE"/>
    <property type="match status" value="1"/>
</dbReference>
<gene>
    <name evidence="2" type="ORF">SAMN05216234_10566</name>
</gene>
<keyword evidence="1" id="KW-0812">Transmembrane</keyword>
<keyword evidence="3" id="KW-1185">Reference proteome</keyword>
<evidence type="ECO:0000313" key="2">
    <source>
        <dbReference type="EMBL" id="SFP06095.1"/>
    </source>
</evidence>
<dbReference type="RefSeq" id="WP_092911032.1">
    <property type="nucleotide sequence ID" value="NZ_FOXB01000005.1"/>
</dbReference>
<name>A0A1I5M983_9BACT</name>